<keyword evidence="1" id="KW-1133">Transmembrane helix</keyword>
<dbReference type="InterPro" id="IPR028000">
    <property type="entry name" value="Pma1"/>
</dbReference>
<reference evidence="3 4" key="1">
    <citation type="journal article" date="2011" name="Proc. Natl. Acad. Sci. U.S.A.">
        <title>Evolutionary erosion of yeast sex chromosomes by mating-type switching accidents.</title>
        <authorList>
            <person name="Gordon J.L."/>
            <person name="Armisen D."/>
            <person name="Proux-Wera E."/>
            <person name="Oheigeartaigh S.S."/>
            <person name="Byrne K.P."/>
            <person name="Wolfe K.H."/>
        </authorList>
    </citation>
    <scope>NUCLEOTIDE SEQUENCE [LARGE SCALE GENOMIC DNA]</scope>
    <source>
        <strain evidence="4">ATCC 76901 / BCRC 22586 / CBS 4309 / NBRC 1992 / NRRL Y-12630</strain>
    </source>
</reference>
<evidence type="ECO:0000313" key="3">
    <source>
        <dbReference type="EMBL" id="CCC71631.1"/>
    </source>
</evidence>
<proteinExistence type="predicted"/>
<evidence type="ECO:0000256" key="2">
    <source>
        <dbReference type="SAM" id="SignalP"/>
    </source>
</evidence>
<dbReference type="GO" id="GO:0006605">
    <property type="term" value="P:protein targeting"/>
    <property type="evidence" value="ECO:0007669"/>
    <property type="project" value="EnsemblFungi"/>
</dbReference>
<dbReference type="GeneID" id="96905308"/>
<keyword evidence="1" id="KW-0472">Membrane</keyword>
<dbReference type="OMA" id="RCTPDRY"/>
<gene>
    <name evidence="3" type="primary">NCAS0H03210</name>
    <name evidence="3" type="ordered locus">NCAS_0H03210</name>
</gene>
<dbReference type="RefSeq" id="XP_003677978.1">
    <property type="nucleotide sequence ID" value="XM_003677930.1"/>
</dbReference>
<dbReference type="FunCoup" id="G0VJF2">
    <property type="interactions" value="156"/>
</dbReference>
<reference key="2">
    <citation type="submission" date="2011-08" db="EMBL/GenBank/DDBJ databases">
        <title>Genome sequence of Naumovozyma castellii.</title>
        <authorList>
            <person name="Gordon J.L."/>
            <person name="Armisen D."/>
            <person name="Proux-Wera E."/>
            <person name="OhEigeartaigh S.S."/>
            <person name="Byrne K.P."/>
            <person name="Wolfe K.H."/>
        </authorList>
    </citation>
    <scope>NUCLEOTIDE SEQUENCE</scope>
    <source>
        <strain>Type strain:CBS 4309</strain>
    </source>
</reference>
<dbReference type="OrthoDB" id="4084551at2759"/>
<protein>
    <submittedName>
        <fullName evidence="3">Uncharacterized protein</fullName>
    </submittedName>
</protein>
<dbReference type="HOGENOM" id="CLU_041040_0_0_1"/>
<feature type="chain" id="PRO_5003410777" evidence="2">
    <location>
        <begin position="20"/>
        <end position="389"/>
    </location>
</feature>
<evidence type="ECO:0000256" key="1">
    <source>
        <dbReference type="SAM" id="Phobius"/>
    </source>
</evidence>
<dbReference type="GO" id="GO:0005794">
    <property type="term" value="C:Golgi apparatus"/>
    <property type="evidence" value="ECO:0007669"/>
    <property type="project" value="EnsemblFungi"/>
</dbReference>
<accession>G0VJF2</accession>
<name>G0VJF2_NAUCA</name>
<dbReference type="InParanoid" id="G0VJF2"/>
<feature type="signal peptide" evidence="2">
    <location>
        <begin position="1"/>
        <end position="19"/>
    </location>
</feature>
<keyword evidence="2" id="KW-0732">Signal</keyword>
<dbReference type="GO" id="GO:0051604">
    <property type="term" value="P:protein maturation"/>
    <property type="evidence" value="ECO:0007669"/>
    <property type="project" value="EnsemblFungi"/>
</dbReference>
<dbReference type="Proteomes" id="UP000001640">
    <property type="component" value="Chromosome 8"/>
</dbReference>
<keyword evidence="1" id="KW-0812">Transmembrane</keyword>
<dbReference type="KEGG" id="ncs:NCAS_0H03210"/>
<dbReference type="eggNOG" id="ENOG502QVDR">
    <property type="taxonomic scope" value="Eukaryota"/>
</dbReference>
<dbReference type="EMBL" id="HE576759">
    <property type="protein sequence ID" value="CCC71631.1"/>
    <property type="molecule type" value="Genomic_DNA"/>
</dbReference>
<dbReference type="AlphaFoldDB" id="G0VJF2"/>
<keyword evidence="4" id="KW-1185">Reference proteome</keyword>
<organism evidence="3 4">
    <name type="scientific">Naumovozyma castellii</name>
    <name type="common">Yeast</name>
    <name type="synonym">Saccharomyces castellii</name>
    <dbReference type="NCBI Taxonomy" id="27288"/>
    <lineage>
        <taxon>Eukaryota</taxon>
        <taxon>Fungi</taxon>
        <taxon>Dikarya</taxon>
        <taxon>Ascomycota</taxon>
        <taxon>Saccharomycotina</taxon>
        <taxon>Saccharomycetes</taxon>
        <taxon>Saccharomycetales</taxon>
        <taxon>Saccharomycetaceae</taxon>
        <taxon>Naumovozyma</taxon>
    </lineage>
</organism>
<feature type="transmembrane region" description="Helical" evidence="1">
    <location>
        <begin position="313"/>
        <end position="335"/>
    </location>
</feature>
<evidence type="ECO:0000313" key="4">
    <source>
        <dbReference type="Proteomes" id="UP000001640"/>
    </source>
</evidence>
<dbReference type="Pfam" id="PF14610">
    <property type="entry name" value="Psg1"/>
    <property type="match status" value="1"/>
</dbReference>
<sequence length="389" mass="45160">MKFALYVVGLLFLSQEAVAYKKVHRPKVKETTSEEVKPWIRTIYESQVEIVTPTVIAGVTFSGRPAPTPDPLEPWVSLKKDGTPQTIKPELKNGRTKKGRPEYSTYFKTLSVMTYSFEDLKAHNMDPNDVHEEEVYVDEDDTYISLNPIIRCTPDRYFYKGVAKDIPSEPFCTPRENSMWKVGKTYFVSWYTRFLEDEHSGEVVDKVRIHLSYVKEKASEKGYHKRDIPATFFSSEWVKNADGIYPIEIDEDWLQGQYERRVVVSVQPFNVPDDEFNPLLNGVLLYIMMGSKVGKTTKEEWALIDAGISDEKWYYVAITIPTIVVVVVVFLYFFLHVNGRYRDFSDVTKATLGKKHRVLGKISDMKRFKKMKNHKYDELPSFKKPSKQH</sequence>